<reference evidence="2" key="2">
    <citation type="submission" date="2022-06" db="EMBL/GenBank/DDBJ databases">
        <title>Xiashengella guii gen. nov. sp. nov., a bacterium isolated form anaerobic digestion tank.</title>
        <authorList>
            <person name="Huang H."/>
        </authorList>
    </citation>
    <scope>NUCLEOTIDE SEQUENCE</scope>
    <source>
        <strain evidence="2">Ai-910</strain>
    </source>
</reference>
<dbReference type="RefSeq" id="WP_250723238.1">
    <property type="nucleotide sequence ID" value="NZ_CP098400.1"/>
</dbReference>
<dbReference type="AlphaFoldDB" id="A0A9J6ZNW7"/>
<evidence type="ECO:0000256" key="1">
    <source>
        <dbReference type="SAM" id="SignalP"/>
    </source>
</evidence>
<evidence type="ECO:0000313" key="3">
    <source>
        <dbReference type="Proteomes" id="UP001056426"/>
    </source>
</evidence>
<feature type="chain" id="PRO_5039937039" evidence="1">
    <location>
        <begin position="20"/>
        <end position="213"/>
    </location>
</feature>
<protein>
    <submittedName>
        <fullName evidence="2">Uncharacterized protein</fullName>
    </submittedName>
</protein>
<gene>
    <name evidence="2" type="ORF">M9189_11030</name>
</gene>
<proteinExistence type="predicted"/>
<dbReference type="KEGG" id="alkq:M9189_11030"/>
<dbReference type="Proteomes" id="UP001056426">
    <property type="component" value="Chromosome"/>
</dbReference>
<accession>A0A9J6ZNW7</accession>
<feature type="signal peptide" evidence="1">
    <location>
        <begin position="1"/>
        <end position="19"/>
    </location>
</feature>
<reference evidence="2" key="1">
    <citation type="submission" date="2022-05" db="EMBL/GenBank/DDBJ databases">
        <authorList>
            <person name="Sun X."/>
        </authorList>
    </citation>
    <scope>NUCLEOTIDE SEQUENCE</scope>
    <source>
        <strain evidence="2">Ai-910</strain>
    </source>
</reference>
<sequence length="213" mass="23965">MKKLIFFSLLLLAGHTLSAQKTIKDVFSSGEVIWYGLDFSYARFNSIYGVEPGSGEDIRDNLIPAWNKLILVEPRKYDMGTTFSKGPVKNNIQPVTEINSKIDASQIIVESSYKFDNPEEVIASAVRRYQGGEYDSGLGLVFVIESFDKPALEASLYIVFFDIASREVLLAERMVGVPVGFGLRNHWAGGIYAVLKQIQKTEYKAWQKKYKTS</sequence>
<dbReference type="EMBL" id="CP098400">
    <property type="protein sequence ID" value="URW79389.1"/>
    <property type="molecule type" value="Genomic_DNA"/>
</dbReference>
<keyword evidence="1" id="KW-0732">Signal</keyword>
<organism evidence="2 3">
    <name type="scientific">Xiashengella succiniciproducens</name>
    <dbReference type="NCBI Taxonomy" id="2949635"/>
    <lineage>
        <taxon>Bacteria</taxon>
        <taxon>Pseudomonadati</taxon>
        <taxon>Bacteroidota</taxon>
        <taxon>Bacteroidia</taxon>
        <taxon>Marinilabiliales</taxon>
        <taxon>Marinilabiliaceae</taxon>
        <taxon>Xiashengella</taxon>
    </lineage>
</organism>
<evidence type="ECO:0000313" key="2">
    <source>
        <dbReference type="EMBL" id="URW79389.1"/>
    </source>
</evidence>
<name>A0A9J6ZNW7_9BACT</name>
<keyword evidence="3" id="KW-1185">Reference proteome</keyword>